<name>A0A8J3JVZ8_9ACTN</name>
<reference evidence="1 2" key="1">
    <citation type="submission" date="2021-01" db="EMBL/GenBank/DDBJ databases">
        <title>Whole genome shotgun sequence of Catellatospora chokoriensis NBRC 107358.</title>
        <authorList>
            <person name="Komaki H."/>
            <person name="Tamura T."/>
        </authorList>
    </citation>
    <scope>NUCLEOTIDE SEQUENCE [LARGE SCALE GENOMIC DNA]</scope>
    <source>
        <strain evidence="1 2">NBRC 107358</strain>
    </source>
</reference>
<dbReference type="AlphaFoldDB" id="A0A8J3JVZ8"/>
<sequence>MAQVVGGAWEYPGVLSQELRRLPGVARAIAEAAVDAVDAARARDAEGLREAADRLAAADSEHVGLVLGSVVRSLLEDLHPDGLASEDIQDVLEQCVRETLAWTVELDVDTLVVVLTGALGVHQQEDGAPRPDPRLLAWHAPVLLAYLLTVSGRRLDPYLSAAFAEIMRAETVEMP</sequence>
<evidence type="ECO:0000313" key="2">
    <source>
        <dbReference type="Proteomes" id="UP000619293"/>
    </source>
</evidence>
<accession>A0A8J3JVZ8</accession>
<comment type="caution">
    <text evidence="1">The sequence shown here is derived from an EMBL/GenBank/DDBJ whole genome shotgun (WGS) entry which is preliminary data.</text>
</comment>
<gene>
    <name evidence="1" type="ORF">Cch02nite_13220</name>
</gene>
<dbReference type="EMBL" id="BONG01000006">
    <property type="protein sequence ID" value="GIF87878.1"/>
    <property type="molecule type" value="Genomic_DNA"/>
</dbReference>
<organism evidence="1 2">
    <name type="scientific">Catellatospora chokoriensis</name>
    <dbReference type="NCBI Taxonomy" id="310353"/>
    <lineage>
        <taxon>Bacteria</taxon>
        <taxon>Bacillati</taxon>
        <taxon>Actinomycetota</taxon>
        <taxon>Actinomycetes</taxon>
        <taxon>Micromonosporales</taxon>
        <taxon>Micromonosporaceae</taxon>
        <taxon>Catellatospora</taxon>
    </lineage>
</organism>
<protein>
    <submittedName>
        <fullName evidence="1">Uncharacterized protein</fullName>
    </submittedName>
</protein>
<evidence type="ECO:0000313" key="1">
    <source>
        <dbReference type="EMBL" id="GIF87878.1"/>
    </source>
</evidence>
<proteinExistence type="predicted"/>
<dbReference type="Proteomes" id="UP000619293">
    <property type="component" value="Unassembled WGS sequence"/>
</dbReference>
<keyword evidence="2" id="KW-1185">Reference proteome</keyword>